<dbReference type="GO" id="GO:0008237">
    <property type="term" value="F:metallopeptidase activity"/>
    <property type="evidence" value="ECO:0007669"/>
    <property type="project" value="InterPro"/>
</dbReference>
<dbReference type="InterPro" id="IPR043708">
    <property type="entry name" value="DUF5648"/>
</dbReference>
<reference evidence="2 3" key="1">
    <citation type="submission" date="2015-03" db="EMBL/GenBank/DDBJ databases">
        <title>Draft genome sequence of Elstera litoralis.</title>
        <authorList>
            <person name="Rahalkar M.C."/>
            <person name="Dhakephalkar P.K."/>
            <person name="Pore S.D."/>
            <person name="Arora P."/>
            <person name="Kapse N.G."/>
            <person name="Pandit P.S."/>
        </authorList>
    </citation>
    <scope>NUCLEOTIDE SEQUENCE [LARGE SCALE GENOMIC DNA]</scope>
    <source>
        <strain evidence="2 3">Dia-1</strain>
    </source>
</reference>
<comment type="caution">
    <text evidence="2">The sequence shown here is derived from an EMBL/GenBank/DDBJ whole genome shotgun (WGS) entry which is preliminary data.</text>
</comment>
<keyword evidence="3" id="KW-1185">Reference proteome</keyword>
<dbReference type="InterPro" id="IPR024079">
    <property type="entry name" value="MetalloPept_cat_dom_sf"/>
</dbReference>
<dbReference type="GO" id="GO:0005509">
    <property type="term" value="F:calcium ion binding"/>
    <property type="evidence" value="ECO:0007669"/>
    <property type="project" value="InterPro"/>
</dbReference>
<dbReference type="InterPro" id="IPR011049">
    <property type="entry name" value="Serralysin-like_metalloprot_C"/>
</dbReference>
<dbReference type="Gene3D" id="3.40.390.10">
    <property type="entry name" value="Collagenase (Catalytic Domain)"/>
    <property type="match status" value="1"/>
</dbReference>
<organism evidence="2 3">
    <name type="scientific">Elstera litoralis</name>
    <dbReference type="NCBI Taxonomy" id="552518"/>
    <lineage>
        <taxon>Bacteria</taxon>
        <taxon>Pseudomonadati</taxon>
        <taxon>Pseudomonadota</taxon>
        <taxon>Alphaproteobacteria</taxon>
        <taxon>Rhodospirillales</taxon>
        <taxon>Rhodospirillaceae</taxon>
        <taxon>Elstera</taxon>
    </lineage>
</organism>
<evidence type="ECO:0000313" key="3">
    <source>
        <dbReference type="Proteomes" id="UP000033774"/>
    </source>
</evidence>
<dbReference type="Pfam" id="PF00353">
    <property type="entry name" value="HemolysinCabind"/>
    <property type="match status" value="1"/>
</dbReference>
<proteinExistence type="predicted"/>
<dbReference type="AlphaFoldDB" id="A0A0F3IM94"/>
<dbReference type="SUPFAM" id="SSF55486">
    <property type="entry name" value="Metalloproteases ('zincins'), catalytic domain"/>
    <property type="match status" value="1"/>
</dbReference>
<dbReference type="SUPFAM" id="SSF51120">
    <property type="entry name" value="beta-Roll"/>
    <property type="match status" value="1"/>
</dbReference>
<dbReference type="Proteomes" id="UP000033774">
    <property type="component" value="Unassembled WGS sequence"/>
</dbReference>
<evidence type="ECO:0000259" key="1">
    <source>
        <dbReference type="Pfam" id="PF18885"/>
    </source>
</evidence>
<dbReference type="EMBL" id="LAJY01000901">
    <property type="protein sequence ID" value="KJV06659.1"/>
    <property type="molecule type" value="Genomic_DNA"/>
</dbReference>
<sequence>GSSYRGDVWINRAQTDTGYSPLLLLHEIGHALGLKHPHESPVLADAKDSIQTTVMSYDQEYNYDIKVTATRTATGVNWSSEYVRLETNGQAHLGIFDVAAIQALYGAKTNSVNDTYRFSTDPFTKMIYDGGGSDIIDLSNQLYGSVLDLTPGTFSSIGKQTLAQAIDREINELSTDVRAYYTQANLVKWYTDRQEYLYVGQNNLSIAYGTLIESVVGSTSSDVITGNSIDNFIQGGLGNDTMNGGAGTDTAQFSGAYRDYRFTVSGGSVTVVGADGTDTLTNFEKLSFGDGTVVNTSAVVSTAIGTPVYRLYNTATGAHFYTNNAQEREAVLSGATSYVNEGEAFRTVASGTTISVYRFYNTSTGTHFYTASSSERDAVQQLAQYNYDGVAYQ</sequence>
<dbReference type="InterPro" id="IPR001343">
    <property type="entry name" value="Hemolysn_Ca-bd"/>
</dbReference>
<feature type="domain" description="DUF5648" evidence="1">
    <location>
        <begin position="305"/>
        <end position="392"/>
    </location>
</feature>
<gene>
    <name evidence="2" type="ORF">VZ95_20625</name>
</gene>
<dbReference type="Pfam" id="PF18885">
    <property type="entry name" value="DUF5648"/>
    <property type="match status" value="1"/>
</dbReference>
<feature type="non-terminal residue" evidence="2">
    <location>
        <position position="393"/>
    </location>
</feature>
<protein>
    <recommendedName>
        <fullName evidence="1">DUF5648 domain-containing protein</fullName>
    </recommendedName>
</protein>
<name>A0A0F3IM94_9PROT</name>
<accession>A0A0F3IM94</accession>
<feature type="non-terminal residue" evidence="2">
    <location>
        <position position="1"/>
    </location>
</feature>
<dbReference type="Gene3D" id="2.150.10.10">
    <property type="entry name" value="Serralysin-like metalloprotease, C-terminal"/>
    <property type="match status" value="1"/>
</dbReference>
<evidence type="ECO:0000313" key="2">
    <source>
        <dbReference type="EMBL" id="KJV06659.1"/>
    </source>
</evidence>